<sequence>MANDLVFLSDLQTGRSSSSVEVACSDFGRPGTSGVVKSLWESTLLSDLAPGLGSPSCAVNMLSWLAEKVGGGDDDGSFLNRRRRSSWAPSARCSCFQYFCSALTLLLLHPQPHDAAQLSHVVIARLRNGGRVMVTAESEWQGAGVVTAWQ</sequence>
<dbReference type="Proteomes" id="UP000823674">
    <property type="component" value="Chromosome A06"/>
</dbReference>
<dbReference type="EMBL" id="JADBGQ010000006">
    <property type="protein sequence ID" value="KAG5392228.1"/>
    <property type="molecule type" value="Genomic_DNA"/>
</dbReference>
<reference evidence="1 2" key="1">
    <citation type="submission" date="2021-03" db="EMBL/GenBank/DDBJ databases">
        <authorList>
            <person name="King G.J."/>
            <person name="Bancroft I."/>
            <person name="Baten A."/>
            <person name="Bloomfield J."/>
            <person name="Borpatragohain P."/>
            <person name="He Z."/>
            <person name="Irish N."/>
            <person name="Irwin J."/>
            <person name="Liu K."/>
            <person name="Mauleon R.P."/>
            <person name="Moore J."/>
            <person name="Morris R."/>
            <person name="Ostergaard L."/>
            <person name="Wang B."/>
            <person name="Wells R."/>
        </authorList>
    </citation>
    <scope>NUCLEOTIDE SEQUENCE [LARGE SCALE GENOMIC DNA]</scope>
    <source>
        <strain evidence="1">R-o-18</strain>
        <tissue evidence="1">Leaf</tissue>
    </source>
</reference>
<accession>A0ABQ7M0A1</accession>
<proteinExistence type="predicted"/>
<gene>
    <name evidence="1" type="primary">A06g501450.1_BraROA</name>
    <name evidence="1" type="ORF">IGI04_022191</name>
</gene>
<organism evidence="1 2">
    <name type="scientific">Brassica rapa subsp. trilocularis</name>
    <dbReference type="NCBI Taxonomy" id="1813537"/>
    <lineage>
        <taxon>Eukaryota</taxon>
        <taxon>Viridiplantae</taxon>
        <taxon>Streptophyta</taxon>
        <taxon>Embryophyta</taxon>
        <taxon>Tracheophyta</taxon>
        <taxon>Spermatophyta</taxon>
        <taxon>Magnoliopsida</taxon>
        <taxon>eudicotyledons</taxon>
        <taxon>Gunneridae</taxon>
        <taxon>Pentapetalae</taxon>
        <taxon>rosids</taxon>
        <taxon>malvids</taxon>
        <taxon>Brassicales</taxon>
        <taxon>Brassicaceae</taxon>
        <taxon>Brassiceae</taxon>
        <taxon>Brassica</taxon>
    </lineage>
</organism>
<comment type="caution">
    <text evidence="1">The sequence shown here is derived from an EMBL/GenBank/DDBJ whole genome shotgun (WGS) entry which is preliminary data.</text>
</comment>
<evidence type="ECO:0000313" key="2">
    <source>
        <dbReference type="Proteomes" id="UP000823674"/>
    </source>
</evidence>
<protein>
    <submittedName>
        <fullName evidence="1">Uncharacterized protein</fullName>
    </submittedName>
</protein>
<keyword evidence="2" id="KW-1185">Reference proteome</keyword>
<evidence type="ECO:0000313" key="1">
    <source>
        <dbReference type="EMBL" id="KAG5392228.1"/>
    </source>
</evidence>
<name>A0ABQ7M0A1_BRACM</name>